<feature type="transmembrane region" description="Helical" evidence="1">
    <location>
        <begin position="113"/>
        <end position="132"/>
    </location>
</feature>
<feature type="transmembrane region" description="Helical" evidence="1">
    <location>
        <begin position="83"/>
        <end position="101"/>
    </location>
</feature>
<name>A0A132N2Q8_9ACTN</name>
<sequence length="170" mass="18010">MRSRARMLGHPVHPMLVVLPLGLLIGAVLFDILYLIFGGTTFPLVAGYTMAAGIIGGLVAGVFGLVDWMAIPPRTRARRIGTLHGLGNVLVLVLFGLSWLLRYPETDWRPNEFALTLSFVGIVLGAITGWLGGELVDRLGVGVDQVEDLNAANSLSRKARAGRPAAGGVG</sequence>
<evidence type="ECO:0000259" key="2">
    <source>
        <dbReference type="Pfam" id="PF09990"/>
    </source>
</evidence>
<dbReference type="Proteomes" id="UP000070659">
    <property type="component" value="Unassembled WGS sequence"/>
</dbReference>
<dbReference type="Pfam" id="PF09990">
    <property type="entry name" value="DUF2231"/>
    <property type="match status" value="1"/>
</dbReference>
<comment type="caution">
    <text evidence="3">The sequence shown here is derived from an EMBL/GenBank/DDBJ whole genome shotgun (WGS) entry which is preliminary data.</text>
</comment>
<dbReference type="OrthoDB" id="9795104at2"/>
<gene>
    <name evidence="3" type="ORF">TH66_07565</name>
</gene>
<keyword evidence="1" id="KW-0812">Transmembrane</keyword>
<dbReference type="InterPro" id="IPR019251">
    <property type="entry name" value="DUF2231_TM"/>
</dbReference>
<proteinExistence type="predicted"/>
<evidence type="ECO:0000313" key="4">
    <source>
        <dbReference type="Proteomes" id="UP000070659"/>
    </source>
</evidence>
<evidence type="ECO:0000256" key="1">
    <source>
        <dbReference type="SAM" id="Phobius"/>
    </source>
</evidence>
<dbReference type="AlphaFoldDB" id="A0A132N2Q8"/>
<keyword evidence="1" id="KW-0472">Membrane</keyword>
<protein>
    <submittedName>
        <fullName evidence="3">Membrane protein</fullName>
    </submittedName>
</protein>
<organism evidence="3 4">
    <name type="scientific">Carbonactinospora thermoautotrophica</name>
    <dbReference type="NCBI Taxonomy" id="1469144"/>
    <lineage>
        <taxon>Bacteria</taxon>
        <taxon>Bacillati</taxon>
        <taxon>Actinomycetota</taxon>
        <taxon>Actinomycetes</taxon>
        <taxon>Kitasatosporales</taxon>
        <taxon>Carbonactinosporaceae</taxon>
        <taxon>Carbonactinospora</taxon>
    </lineage>
</organism>
<accession>A0A132N2Q8</accession>
<keyword evidence="1" id="KW-1133">Transmembrane helix</keyword>
<dbReference type="EMBL" id="JYIJ01000015">
    <property type="protein sequence ID" value="KWX04435.1"/>
    <property type="molecule type" value="Genomic_DNA"/>
</dbReference>
<reference evidence="3 4" key="1">
    <citation type="submission" date="2015-02" db="EMBL/GenBank/DDBJ databases">
        <title>Physiological reanalysis, assessment of diazotrophy, and genome sequences of multiple isolates of Streptomyces thermoautotrophicus.</title>
        <authorList>
            <person name="MacKellar D.C."/>
            <person name="Lieber L."/>
            <person name="Norman J."/>
            <person name="Bolger A."/>
            <person name="Tobin C."/>
            <person name="Murray J.W."/>
            <person name="Prell J."/>
        </authorList>
    </citation>
    <scope>NUCLEOTIDE SEQUENCE [LARGE SCALE GENOMIC DNA]</scope>
    <source>
        <strain evidence="3 4">UBT1</strain>
    </source>
</reference>
<feature type="domain" description="DUF2231" evidence="2">
    <location>
        <begin position="9"/>
        <end position="144"/>
    </location>
</feature>
<evidence type="ECO:0000313" key="3">
    <source>
        <dbReference type="EMBL" id="KWX04435.1"/>
    </source>
</evidence>
<feature type="transmembrane region" description="Helical" evidence="1">
    <location>
        <begin position="48"/>
        <end position="71"/>
    </location>
</feature>
<feature type="transmembrane region" description="Helical" evidence="1">
    <location>
        <begin position="12"/>
        <end position="36"/>
    </location>
</feature>
<dbReference type="PATRIC" id="fig|1469144.8.peg.3880"/>